<evidence type="ECO:0000313" key="1">
    <source>
        <dbReference type="EMBL" id="TVP40207.1"/>
    </source>
</evidence>
<organism evidence="1 2">
    <name type="scientific">Candidatus Nitrosocosmicus arcticus</name>
    <dbReference type="NCBI Taxonomy" id="2035267"/>
    <lineage>
        <taxon>Archaea</taxon>
        <taxon>Nitrososphaerota</taxon>
        <taxon>Nitrososphaeria</taxon>
        <taxon>Nitrososphaerales</taxon>
        <taxon>Nitrososphaeraceae</taxon>
        <taxon>Candidatus Nitrosocosmicus</taxon>
    </lineage>
</organism>
<keyword evidence="2" id="KW-1185">Reference proteome</keyword>
<protein>
    <submittedName>
        <fullName evidence="1">Uncharacterized protein</fullName>
    </submittedName>
</protein>
<accession>A0A557SUC2</accession>
<reference evidence="1 2" key="1">
    <citation type="journal article" date="2019" name="Front. Microbiol.">
        <title>Ammonia Oxidation by the Arctic Terrestrial Thaumarchaeote Candidatus Nitrosocosmicus arcticus Is Stimulated by Increasing Temperatures.</title>
        <authorList>
            <person name="Alves R.J.E."/>
            <person name="Kerou M."/>
            <person name="Zappe A."/>
            <person name="Bittner R."/>
            <person name="Abby S.S."/>
            <person name="Schmidt H.A."/>
            <person name="Pfeifer K."/>
            <person name="Schleper C."/>
        </authorList>
    </citation>
    <scope>NUCLEOTIDE SEQUENCE [LARGE SCALE GENOMIC DNA]</scope>
    <source>
        <strain evidence="1 2">Kfb</strain>
    </source>
</reference>
<name>A0A557SUC2_9ARCH</name>
<dbReference type="Proteomes" id="UP000315289">
    <property type="component" value="Unassembled WGS sequence"/>
</dbReference>
<proteinExistence type="predicted"/>
<dbReference type="AlphaFoldDB" id="A0A557SUC2"/>
<evidence type="ECO:0000313" key="2">
    <source>
        <dbReference type="Proteomes" id="UP000315289"/>
    </source>
</evidence>
<dbReference type="EMBL" id="VOAH01000009">
    <property type="protein sequence ID" value="TVP40207.1"/>
    <property type="molecule type" value="Genomic_DNA"/>
</dbReference>
<comment type="caution">
    <text evidence="1">The sequence shown here is derived from an EMBL/GenBank/DDBJ whole genome shotgun (WGS) entry which is preliminary data.</text>
</comment>
<sequence length="44" mass="5069">MQFYIIKVTIFPALNNYSSESIALRESYSLGFRDLGLSFILHRG</sequence>
<gene>
    <name evidence="1" type="ORF">NARC_90113</name>
</gene>